<evidence type="ECO:0000256" key="1">
    <source>
        <dbReference type="ARBA" id="ARBA00004651"/>
    </source>
</evidence>
<evidence type="ECO:0000259" key="16">
    <source>
        <dbReference type="PROSITE" id="PS51711"/>
    </source>
</evidence>
<keyword evidence="6 13" id="KW-0547">Nucleotide-binding</keyword>
<feature type="transmembrane region" description="Helical" evidence="15">
    <location>
        <begin position="611"/>
        <end position="633"/>
    </location>
</feature>
<dbReference type="GO" id="GO:0005886">
    <property type="term" value="C:plasma membrane"/>
    <property type="evidence" value="ECO:0007669"/>
    <property type="project" value="UniProtKB-SubCell"/>
</dbReference>
<organism evidence="17 18">
    <name type="scientific">Telmatocola sphagniphila</name>
    <dbReference type="NCBI Taxonomy" id="1123043"/>
    <lineage>
        <taxon>Bacteria</taxon>
        <taxon>Pseudomonadati</taxon>
        <taxon>Planctomycetota</taxon>
        <taxon>Planctomycetia</taxon>
        <taxon>Gemmatales</taxon>
        <taxon>Gemmataceae</taxon>
    </lineage>
</organism>
<keyword evidence="5 15" id="KW-0812">Transmembrane</keyword>
<evidence type="ECO:0000256" key="2">
    <source>
        <dbReference type="ARBA" id="ARBA00022448"/>
    </source>
</evidence>
<dbReference type="KEGG" id="tsph:KIH39_03815"/>
<reference evidence="17" key="1">
    <citation type="submission" date="2021-05" db="EMBL/GenBank/DDBJ databases">
        <title>Complete genome sequence of the cellulolytic planctomycete Telmatocola sphagniphila SP2T and characterization of the first cellulase from planctomycetes.</title>
        <authorList>
            <person name="Rakitin A.L."/>
            <person name="Beletsky A.V."/>
            <person name="Naumoff D.G."/>
            <person name="Kulichevskaya I.S."/>
            <person name="Mardanov A.V."/>
            <person name="Ravin N.V."/>
            <person name="Dedysh S.N."/>
        </authorList>
    </citation>
    <scope>NUCLEOTIDE SEQUENCE</scope>
    <source>
        <strain evidence="17">SP2T</strain>
    </source>
</reference>
<feature type="transmembrane region" description="Helical" evidence="15">
    <location>
        <begin position="422"/>
        <end position="447"/>
    </location>
</feature>
<keyword evidence="14" id="KW-0479">Metal-binding</keyword>
<feature type="binding site" evidence="13">
    <location>
        <begin position="124"/>
        <end position="127"/>
    </location>
    <ligand>
        <name>GTP</name>
        <dbReference type="ChEBI" id="CHEBI:37565"/>
        <label>1</label>
    </ligand>
</feature>
<accession>A0A8E6B870</accession>
<dbReference type="Pfam" id="PF07670">
    <property type="entry name" value="Gate"/>
    <property type="match status" value="2"/>
</dbReference>
<dbReference type="RefSeq" id="WP_213497944.1">
    <property type="nucleotide sequence ID" value="NZ_CP074694.1"/>
</dbReference>
<dbReference type="Gene3D" id="3.40.50.300">
    <property type="entry name" value="P-loop containing nucleotide triphosphate hydrolases"/>
    <property type="match status" value="1"/>
</dbReference>
<keyword evidence="8 15" id="KW-0408">Iron</keyword>
<feature type="transmembrane region" description="Helical" evidence="15">
    <location>
        <begin position="672"/>
        <end position="695"/>
    </location>
</feature>
<feature type="transmembrane region" description="Helical" evidence="15">
    <location>
        <begin position="288"/>
        <end position="309"/>
    </location>
</feature>
<dbReference type="PANTHER" id="PTHR43185:SF1">
    <property type="entry name" value="FE(2+) TRANSPORTER FEOB"/>
    <property type="match status" value="1"/>
</dbReference>
<keyword evidence="9" id="KW-0406">Ion transport</keyword>
<comment type="function">
    <text evidence="15">Probable transporter of a GTP-driven Fe(2+) uptake system.</text>
</comment>
<comment type="subcellular location">
    <subcellularLocation>
        <location evidence="15">Cell inner membrane</location>
        <topology evidence="15">Multi-pass membrane protein</topology>
    </subcellularLocation>
    <subcellularLocation>
        <location evidence="1">Cell membrane</location>
        <topology evidence="1">Multi-pass membrane protein</topology>
    </subcellularLocation>
</comment>
<evidence type="ECO:0000256" key="9">
    <source>
        <dbReference type="ARBA" id="ARBA00023065"/>
    </source>
</evidence>
<feature type="binding site" evidence="14">
    <location>
        <position position="24"/>
    </location>
    <ligand>
        <name>Mg(2+)</name>
        <dbReference type="ChEBI" id="CHEBI:18420"/>
        <label>2</label>
    </ligand>
</feature>
<evidence type="ECO:0000313" key="18">
    <source>
        <dbReference type="Proteomes" id="UP000676194"/>
    </source>
</evidence>
<evidence type="ECO:0000256" key="14">
    <source>
        <dbReference type="PIRSR" id="PIRSR603373-2"/>
    </source>
</evidence>
<feature type="binding site" evidence="13">
    <location>
        <begin position="13"/>
        <end position="20"/>
    </location>
    <ligand>
        <name>GTP</name>
        <dbReference type="ChEBI" id="CHEBI:37565"/>
        <label>1</label>
    </ligand>
</feature>
<keyword evidence="3" id="KW-1003">Cell membrane</keyword>
<feature type="binding site" evidence="13">
    <location>
        <begin position="59"/>
        <end position="62"/>
    </location>
    <ligand>
        <name>GTP</name>
        <dbReference type="ChEBI" id="CHEBI:37565"/>
        <label>1</label>
    </ligand>
</feature>
<dbReference type="SUPFAM" id="SSF52540">
    <property type="entry name" value="P-loop containing nucleoside triphosphate hydrolases"/>
    <property type="match status" value="1"/>
</dbReference>
<dbReference type="Pfam" id="PF02421">
    <property type="entry name" value="FeoB_N"/>
    <property type="match status" value="1"/>
</dbReference>
<dbReference type="InterPro" id="IPR011642">
    <property type="entry name" value="Gate_dom"/>
</dbReference>
<keyword evidence="18" id="KW-1185">Reference proteome</keyword>
<feature type="binding site" evidence="14">
    <location>
        <position position="27"/>
    </location>
    <ligand>
        <name>Mg(2+)</name>
        <dbReference type="ChEBI" id="CHEBI:18420"/>
        <label>2</label>
    </ligand>
</feature>
<dbReference type="GO" id="GO:0046872">
    <property type="term" value="F:metal ion binding"/>
    <property type="evidence" value="ECO:0007669"/>
    <property type="project" value="UniProtKB-KW"/>
</dbReference>
<dbReference type="InterPro" id="IPR006073">
    <property type="entry name" value="GTP-bd"/>
</dbReference>
<evidence type="ECO:0000256" key="3">
    <source>
        <dbReference type="ARBA" id="ARBA00022475"/>
    </source>
</evidence>
<protein>
    <recommendedName>
        <fullName evidence="12 15">Ferrous iron transport protein B</fullName>
    </recommendedName>
</protein>
<dbReference type="CDD" id="cd01879">
    <property type="entry name" value="FeoB"/>
    <property type="match status" value="1"/>
</dbReference>
<evidence type="ECO:0000256" key="7">
    <source>
        <dbReference type="ARBA" id="ARBA00022989"/>
    </source>
</evidence>
<evidence type="ECO:0000256" key="12">
    <source>
        <dbReference type="NCBIfam" id="TIGR00437"/>
    </source>
</evidence>
<feature type="binding site" evidence="14">
    <location>
        <position position="28"/>
    </location>
    <ligand>
        <name>Mg(2+)</name>
        <dbReference type="ChEBI" id="CHEBI:18420"/>
        <label>2</label>
    </ligand>
</feature>
<feature type="binding site" evidence="13">
    <location>
        <begin position="38"/>
        <end position="42"/>
    </location>
    <ligand>
        <name>GTP</name>
        <dbReference type="ChEBI" id="CHEBI:37565"/>
        <label>1</label>
    </ligand>
</feature>
<dbReference type="Proteomes" id="UP000676194">
    <property type="component" value="Chromosome"/>
</dbReference>
<sequence>MTGTKKIRVALLGNPNTGKTTLFNALTGLKQHVGNYPGITIEIKTGISRFEDVEFEVIDLPGTYSLAARSPDELIALELLLGLRPGEAPPDAIISIVDATNLERHLYLAGQLFDLQIPMVMAVNFIDEAKAKGIEIEFEHLSERLGIAVIPIQANKGINLDRLKSALYSAVLDKRIPDKLPAPEEFEQAKKKLHVLLPTAPPVLVRRLLIDVGGYLEKTYLPRTNLEFREELAASRDRLATFGHALPTADVRRRFDQIRHILKGIITRPDVHVRQFRDRLDAIFTHKVWGTLVFFLAMFCLFQSIFSWAEPAKSVIEFGQDWLTRQVESAMSAGPLRSLLSEGIIKGVGSVLVFLPQILVLFVFISVMEDCGYLARAAFLMDKLMSGCGLHGRSFIPLLSSLACAVPGIMSTRVIENHRDRLTTILVAPLMSCSARLPLYVLIIGTFLSDPWWLPGLTLFGVYLLGFIAAPLFALLFKRTILRGPRPLFVMEMPPLRRPTLRNVFRRVYDAGRAFVMRAGTVILAAMILVWASLYFPNKDLNGVPYEDHLELISEKIDHAKEQGAEGEATVEKLEEEKNQLFYNWRKESYLGRVGQWMEPVFRPLGWDWKIGVAALASFPAREVVVGTLGILYKQGEVETKDQQISEVGETPLAKAIRSDWSEEPSRNKYRIATAVSLIVFFAFCCQCVSTLAVIRRETQSLLWPTFTFVYMTALAYLASMATFQIGRLIIDRSV</sequence>
<evidence type="ECO:0000256" key="11">
    <source>
        <dbReference type="ARBA" id="ARBA00023136"/>
    </source>
</evidence>
<feature type="transmembrane region" description="Helical" evidence="15">
    <location>
        <begin position="707"/>
        <end position="731"/>
    </location>
</feature>
<evidence type="ECO:0000256" key="10">
    <source>
        <dbReference type="ARBA" id="ARBA00023134"/>
    </source>
</evidence>
<dbReference type="PROSITE" id="PS51711">
    <property type="entry name" value="G_FEOB"/>
    <property type="match status" value="1"/>
</dbReference>
<feature type="binding site" evidence="14">
    <location>
        <position position="25"/>
    </location>
    <ligand>
        <name>Mg(2+)</name>
        <dbReference type="ChEBI" id="CHEBI:18420"/>
        <label>2</label>
    </ligand>
</feature>
<keyword evidence="7 15" id="KW-1133">Transmembrane helix</keyword>
<name>A0A8E6B870_9BACT</name>
<evidence type="ECO:0000256" key="4">
    <source>
        <dbReference type="ARBA" id="ARBA00022496"/>
    </source>
</evidence>
<evidence type="ECO:0000313" key="17">
    <source>
        <dbReference type="EMBL" id="QVL33054.1"/>
    </source>
</evidence>
<dbReference type="NCBIfam" id="TIGR00437">
    <property type="entry name" value="feoB"/>
    <property type="match status" value="1"/>
</dbReference>
<keyword evidence="10 13" id="KW-0342">GTP-binding</keyword>
<evidence type="ECO:0000256" key="13">
    <source>
        <dbReference type="PIRSR" id="PIRSR603373-1"/>
    </source>
</evidence>
<dbReference type="GO" id="GO:0005525">
    <property type="term" value="F:GTP binding"/>
    <property type="evidence" value="ECO:0007669"/>
    <property type="project" value="UniProtKB-KW"/>
</dbReference>
<dbReference type="InterPro" id="IPR030389">
    <property type="entry name" value="G_FEOB_dom"/>
</dbReference>
<feature type="transmembrane region" description="Helical" evidence="15">
    <location>
        <begin position="453"/>
        <end position="477"/>
    </location>
</feature>
<dbReference type="EMBL" id="CP074694">
    <property type="protein sequence ID" value="QVL33054.1"/>
    <property type="molecule type" value="Genomic_DNA"/>
</dbReference>
<evidence type="ECO:0000256" key="8">
    <source>
        <dbReference type="ARBA" id="ARBA00023004"/>
    </source>
</evidence>
<dbReference type="GO" id="GO:0015093">
    <property type="term" value="F:ferrous iron transmembrane transporter activity"/>
    <property type="evidence" value="ECO:0007669"/>
    <property type="project" value="UniProtKB-UniRule"/>
</dbReference>
<dbReference type="PANTHER" id="PTHR43185">
    <property type="entry name" value="FERROUS IRON TRANSPORT PROTEIN B"/>
    <property type="match status" value="1"/>
</dbReference>
<dbReference type="InterPro" id="IPR011640">
    <property type="entry name" value="Fe2_transport_prot_B_C"/>
</dbReference>
<keyword evidence="14" id="KW-0460">Magnesium</keyword>
<evidence type="ECO:0000256" key="6">
    <source>
        <dbReference type="ARBA" id="ARBA00022741"/>
    </source>
</evidence>
<dbReference type="PRINTS" id="PR00326">
    <property type="entry name" value="GTP1OBG"/>
</dbReference>
<dbReference type="Pfam" id="PF07664">
    <property type="entry name" value="FeoB_C"/>
    <property type="match status" value="1"/>
</dbReference>
<evidence type="ECO:0000256" key="15">
    <source>
        <dbReference type="RuleBase" id="RU362098"/>
    </source>
</evidence>
<gene>
    <name evidence="17" type="primary">feoB</name>
    <name evidence="17" type="ORF">KIH39_03815</name>
</gene>
<comment type="similarity">
    <text evidence="15">Belongs to the TRAFAC class TrmE-Era-EngA-EngB-Septin-like GTPase superfamily. FeoB GTPase (TC 9.A.8) family.</text>
</comment>
<feature type="transmembrane region" description="Helical" evidence="15">
    <location>
        <begin position="351"/>
        <end position="375"/>
    </location>
</feature>
<proteinExistence type="inferred from homology"/>
<dbReference type="AlphaFoldDB" id="A0A8E6B870"/>
<evidence type="ECO:0000256" key="5">
    <source>
        <dbReference type="ARBA" id="ARBA00022692"/>
    </source>
</evidence>
<dbReference type="InterPro" id="IPR003373">
    <property type="entry name" value="Fe2_transport_prot-B"/>
</dbReference>
<keyword evidence="4 15" id="KW-0410">Iron transport</keyword>
<feature type="domain" description="FeoB-type G" evidence="16">
    <location>
        <begin position="6"/>
        <end position="173"/>
    </location>
</feature>
<feature type="transmembrane region" description="Helical" evidence="15">
    <location>
        <begin position="515"/>
        <end position="536"/>
    </location>
</feature>
<dbReference type="InterPro" id="IPR027417">
    <property type="entry name" value="P-loop_NTPase"/>
</dbReference>
<dbReference type="InterPro" id="IPR050860">
    <property type="entry name" value="FeoB_GTPase"/>
</dbReference>
<keyword evidence="11 15" id="KW-0472">Membrane</keyword>
<keyword evidence="2 15" id="KW-0813">Transport</keyword>